<reference evidence="1" key="1">
    <citation type="journal article" date="2013" name="BMC Genomics">
        <title>Unscrambling butterfly oogenesis.</title>
        <authorList>
            <person name="Carter J.M."/>
            <person name="Baker S.C."/>
            <person name="Pink R."/>
            <person name="Carter D.R."/>
            <person name="Collins A."/>
            <person name="Tomlin J."/>
            <person name="Gibbs M."/>
            <person name="Breuker C.J."/>
        </authorList>
    </citation>
    <scope>NUCLEOTIDE SEQUENCE</scope>
    <source>
        <tissue evidence="1">Ovary</tissue>
    </source>
</reference>
<organism evidence="1">
    <name type="scientific">Pararge aegeria</name>
    <name type="common">speckled wood butterfly</name>
    <dbReference type="NCBI Taxonomy" id="116150"/>
    <lineage>
        <taxon>Eukaryota</taxon>
        <taxon>Metazoa</taxon>
        <taxon>Ecdysozoa</taxon>
        <taxon>Arthropoda</taxon>
        <taxon>Hexapoda</taxon>
        <taxon>Insecta</taxon>
        <taxon>Pterygota</taxon>
        <taxon>Neoptera</taxon>
        <taxon>Endopterygota</taxon>
        <taxon>Lepidoptera</taxon>
        <taxon>Glossata</taxon>
        <taxon>Ditrysia</taxon>
        <taxon>Papilionoidea</taxon>
        <taxon>Nymphalidae</taxon>
        <taxon>Satyrinae</taxon>
        <taxon>Satyrini</taxon>
        <taxon>Parargina</taxon>
        <taxon>Pararge</taxon>
    </lineage>
</organism>
<sequence length="91" mass="10334">MLSEGHTKTCILRGVVMCMQRATNHKQWLALQLIRKALRIIIFYSITRIGLCHLMPTSCYKAGSMSLSWTKFCASPCSHSKDCVWSHVGNF</sequence>
<reference evidence="1" key="2">
    <citation type="submission" date="2013-05" db="EMBL/GenBank/DDBJ databases">
        <authorList>
            <person name="Carter J.-M."/>
            <person name="Baker S.C."/>
            <person name="Pink R."/>
            <person name="Carter D.R.F."/>
            <person name="Collins A."/>
            <person name="Tomlin J."/>
            <person name="Gibbs M."/>
            <person name="Breuker C.J."/>
        </authorList>
    </citation>
    <scope>NUCLEOTIDE SEQUENCE</scope>
    <source>
        <tissue evidence="1">Ovary</tissue>
    </source>
</reference>
<name>S4PCI8_9NEOP</name>
<dbReference type="AlphaFoldDB" id="S4PCI8"/>
<evidence type="ECO:0000313" key="1">
    <source>
        <dbReference type="EMBL" id="JAA84700.1"/>
    </source>
</evidence>
<proteinExistence type="predicted"/>
<protein>
    <submittedName>
        <fullName evidence="1">Uncharacterized protein</fullName>
    </submittedName>
</protein>
<accession>S4PCI8</accession>
<dbReference type="EMBL" id="GAIX01007860">
    <property type="protein sequence ID" value="JAA84700.1"/>
    <property type="molecule type" value="Transcribed_RNA"/>
</dbReference>